<dbReference type="Proteomes" id="UP000759443">
    <property type="component" value="Unassembled WGS sequence"/>
</dbReference>
<organism evidence="1 2">
    <name type="scientific">Rhizobium halophytocola</name>
    <dbReference type="NCBI Taxonomy" id="735519"/>
    <lineage>
        <taxon>Bacteria</taxon>
        <taxon>Pseudomonadati</taxon>
        <taxon>Pseudomonadota</taxon>
        <taxon>Alphaproteobacteria</taxon>
        <taxon>Hyphomicrobiales</taxon>
        <taxon>Rhizobiaceae</taxon>
        <taxon>Rhizobium/Agrobacterium group</taxon>
        <taxon>Rhizobium</taxon>
    </lineage>
</organism>
<accession>A0ABS4E4L7</accession>
<dbReference type="EMBL" id="JAGGJU010000013">
    <property type="protein sequence ID" value="MBP1852890.1"/>
    <property type="molecule type" value="Genomic_DNA"/>
</dbReference>
<protein>
    <submittedName>
        <fullName evidence="1">Uncharacterized protein</fullName>
    </submittedName>
</protein>
<gene>
    <name evidence="1" type="ORF">J2Z17_004349</name>
</gene>
<reference evidence="1 2" key="1">
    <citation type="submission" date="2021-03" db="EMBL/GenBank/DDBJ databases">
        <title>Genomic Encyclopedia of Type Strains, Phase IV (KMG-IV): sequencing the most valuable type-strain genomes for metagenomic binning, comparative biology and taxonomic classification.</title>
        <authorList>
            <person name="Goeker M."/>
        </authorList>
    </citation>
    <scope>NUCLEOTIDE SEQUENCE [LARGE SCALE GENOMIC DNA]</scope>
    <source>
        <strain evidence="1 2">DSM 21600</strain>
    </source>
</reference>
<evidence type="ECO:0000313" key="1">
    <source>
        <dbReference type="EMBL" id="MBP1852890.1"/>
    </source>
</evidence>
<comment type="caution">
    <text evidence="1">The sequence shown here is derived from an EMBL/GenBank/DDBJ whole genome shotgun (WGS) entry which is preliminary data.</text>
</comment>
<sequence>MAFDITAVTGVKIIHAIAFGDCDPDFLSA</sequence>
<name>A0ABS4E4L7_9HYPH</name>
<keyword evidence="2" id="KW-1185">Reference proteome</keyword>
<proteinExistence type="predicted"/>
<evidence type="ECO:0000313" key="2">
    <source>
        <dbReference type="Proteomes" id="UP000759443"/>
    </source>
</evidence>